<sequence>MVRYVLSAGKTRSLFICSALASIRWHAMYVVDTSRHLWKCQADQRFVSISIIWVVLTSTITYEWPDTRCRLHMYFENGTSFFFVQCWTWHSSTATYFGR</sequence>
<dbReference type="EMBL" id="DAKRPA010000019">
    <property type="protein sequence ID" value="DBA03429.1"/>
    <property type="molecule type" value="Genomic_DNA"/>
</dbReference>
<dbReference type="Proteomes" id="UP001146120">
    <property type="component" value="Unassembled WGS sequence"/>
</dbReference>
<evidence type="ECO:0008006" key="3">
    <source>
        <dbReference type="Google" id="ProtNLM"/>
    </source>
</evidence>
<gene>
    <name evidence="1" type="ORF">N0F65_002837</name>
</gene>
<evidence type="ECO:0000313" key="2">
    <source>
        <dbReference type="Proteomes" id="UP001146120"/>
    </source>
</evidence>
<keyword evidence="2" id="KW-1185">Reference proteome</keyword>
<dbReference type="AlphaFoldDB" id="A0AAV2ZBM2"/>
<evidence type="ECO:0000313" key="1">
    <source>
        <dbReference type="EMBL" id="DBA03429.1"/>
    </source>
</evidence>
<name>A0AAV2ZBM2_9STRA</name>
<protein>
    <recommendedName>
        <fullName evidence="3">Secreted protein</fullName>
    </recommendedName>
</protein>
<reference evidence="1" key="2">
    <citation type="journal article" date="2023" name="Microbiol Resour">
        <title>Decontamination and Annotation of the Draft Genome Sequence of the Oomycete Lagenidium giganteum ARSEF 373.</title>
        <authorList>
            <person name="Morgan W.R."/>
            <person name="Tartar A."/>
        </authorList>
    </citation>
    <scope>NUCLEOTIDE SEQUENCE</scope>
    <source>
        <strain evidence="1">ARSEF 373</strain>
    </source>
</reference>
<organism evidence="1 2">
    <name type="scientific">Lagenidium giganteum</name>
    <dbReference type="NCBI Taxonomy" id="4803"/>
    <lineage>
        <taxon>Eukaryota</taxon>
        <taxon>Sar</taxon>
        <taxon>Stramenopiles</taxon>
        <taxon>Oomycota</taxon>
        <taxon>Peronosporomycetes</taxon>
        <taxon>Pythiales</taxon>
        <taxon>Pythiaceae</taxon>
    </lineage>
</organism>
<accession>A0AAV2ZBM2</accession>
<comment type="caution">
    <text evidence="1">The sequence shown here is derived from an EMBL/GenBank/DDBJ whole genome shotgun (WGS) entry which is preliminary data.</text>
</comment>
<proteinExistence type="predicted"/>
<reference evidence="1" key="1">
    <citation type="submission" date="2022-11" db="EMBL/GenBank/DDBJ databases">
        <authorList>
            <person name="Morgan W.R."/>
            <person name="Tartar A."/>
        </authorList>
    </citation>
    <scope>NUCLEOTIDE SEQUENCE</scope>
    <source>
        <strain evidence="1">ARSEF 373</strain>
    </source>
</reference>